<dbReference type="InterPro" id="IPR005335">
    <property type="entry name" value="Terminase_ssu"/>
</dbReference>
<dbReference type="InterPro" id="IPR038713">
    <property type="entry name" value="Terminase_Gp1_N_sf"/>
</dbReference>
<evidence type="ECO:0008006" key="5">
    <source>
        <dbReference type="Google" id="ProtNLM"/>
    </source>
</evidence>
<keyword evidence="2" id="KW-0231">Viral genome packaging</keyword>
<keyword evidence="1" id="KW-1188">Viral release from host cell</keyword>
<accession>A0A6C2YM49</accession>
<evidence type="ECO:0000313" key="4">
    <source>
        <dbReference type="Proteomes" id="UP000464378"/>
    </source>
</evidence>
<sequence>MLTPKQERFCQEYIVDLNASAAARRAGYSHRTAGSIGEELLRKPEISARIRELKDEQARRTQITADQVLAELARIAYLDPRKLFHPDGSLRSIQELDEDTARAIAAIDIEERLSGRDLVTRTIKRIKLWNKVEALDRLARHFGLFTDRLELGGKLAVTTMVPLEEMTDEQLAEIASRGSGGTAPSSSGAS</sequence>
<proteinExistence type="predicted"/>
<evidence type="ECO:0000256" key="1">
    <source>
        <dbReference type="ARBA" id="ARBA00022612"/>
    </source>
</evidence>
<dbReference type="EMBL" id="LR593887">
    <property type="protein sequence ID" value="VTS00552.1"/>
    <property type="molecule type" value="Genomic_DNA"/>
</dbReference>
<protein>
    <recommendedName>
        <fullName evidence="5">Terminase small subunit</fullName>
    </recommendedName>
</protein>
<dbReference type="AlphaFoldDB" id="A0A6C2YM49"/>
<dbReference type="GO" id="GO:0051276">
    <property type="term" value="P:chromosome organization"/>
    <property type="evidence" value="ECO:0007669"/>
    <property type="project" value="InterPro"/>
</dbReference>
<dbReference type="PANTHER" id="PTHR41328:SF2">
    <property type="entry name" value="TERMINASE SMALL SUBUNIT"/>
    <property type="match status" value="1"/>
</dbReference>
<reference evidence="3" key="1">
    <citation type="submission" date="2019-04" db="EMBL/GenBank/DDBJ databases">
        <authorList>
            <consortium name="Science for Life Laboratories"/>
        </authorList>
    </citation>
    <scope>NUCLEOTIDE SEQUENCE</scope>
    <source>
        <strain evidence="3">MBLW1</strain>
    </source>
</reference>
<dbReference type="InterPro" id="IPR052404">
    <property type="entry name" value="SPP1-like_terminase"/>
</dbReference>
<keyword evidence="4" id="KW-1185">Reference proteome</keyword>
<evidence type="ECO:0000313" key="3">
    <source>
        <dbReference type="EMBL" id="VIP02155.1"/>
    </source>
</evidence>
<dbReference type="RefSeq" id="WP_162657354.1">
    <property type="nucleotide sequence ID" value="NZ_LR593887.1"/>
</dbReference>
<dbReference type="Proteomes" id="UP000464378">
    <property type="component" value="Chromosome"/>
</dbReference>
<dbReference type="InParanoid" id="A0A6C2YM49"/>
<organism evidence="3">
    <name type="scientific">Tuwongella immobilis</name>
    <dbReference type="NCBI Taxonomy" id="692036"/>
    <lineage>
        <taxon>Bacteria</taxon>
        <taxon>Pseudomonadati</taxon>
        <taxon>Planctomycetota</taxon>
        <taxon>Planctomycetia</taxon>
        <taxon>Gemmatales</taxon>
        <taxon>Gemmataceae</taxon>
        <taxon>Tuwongella</taxon>
    </lineage>
</organism>
<gene>
    <name evidence="3" type="ORF">GMBLW1_18050</name>
</gene>
<dbReference type="Pfam" id="PF03592">
    <property type="entry name" value="Terminase_2"/>
    <property type="match status" value="1"/>
</dbReference>
<dbReference type="KEGG" id="tim:GMBLW1_18050"/>
<dbReference type="EMBL" id="LR586016">
    <property type="protein sequence ID" value="VIP02155.1"/>
    <property type="molecule type" value="Genomic_DNA"/>
</dbReference>
<dbReference type="PANTHER" id="PTHR41328">
    <property type="entry name" value="TERMINASE SMALL SUBUNIT-RELATED"/>
    <property type="match status" value="1"/>
</dbReference>
<evidence type="ECO:0000256" key="2">
    <source>
        <dbReference type="ARBA" id="ARBA00023219"/>
    </source>
</evidence>
<dbReference type="Gene3D" id="1.10.10.1400">
    <property type="entry name" value="Terminase, small subunit, N-terminal DNA-binding domain, HTH motif"/>
    <property type="match status" value="1"/>
</dbReference>
<name>A0A6C2YM49_9BACT</name>